<keyword evidence="3" id="KW-1185">Reference proteome</keyword>
<gene>
    <name evidence="1" type="ORF">KEBURONENSIS_01997</name>
    <name evidence="2" type="ORF">KEBURONENSIS_02012</name>
</gene>
<evidence type="ECO:0000313" key="3">
    <source>
        <dbReference type="Proteomes" id="UP000215450"/>
    </source>
</evidence>
<reference evidence="1" key="1">
    <citation type="submission" date="2017-05" db="EMBL/GenBank/DDBJ databases">
        <authorList>
            <person name="Song R."/>
            <person name="Chenine A.L."/>
            <person name="Ruprecht R.M."/>
        </authorList>
    </citation>
    <scope>NUCLEOTIDE SEQUENCE</scope>
    <source>
        <strain evidence="1">Kingella_eburonensis</strain>
    </source>
</reference>
<dbReference type="AlphaFoldDB" id="A0A238TE64"/>
<dbReference type="Proteomes" id="UP000215450">
    <property type="component" value="Unassembled WGS sequence"/>
</dbReference>
<dbReference type="RefSeq" id="WP_257874996.1">
    <property type="nucleotide sequence ID" value="NZ_FXUV02000063.1"/>
</dbReference>
<evidence type="ECO:0000313" key="1">
    <source>
        <dbReference type="EMBL" id="SMQ13331.1"/>
    </source>
</evidence>
<reference evidence="2 3" key="2">
    <citation type="submission" date="2017-06" db="EMBL/GenBank/DDBJ databases">
        <authorList>
            <person name="Kim H.J."/>
            <person name="Triplett B.A."/>
        </authorList>
    </citation>
    <scope>NUCLEOTIDE SEQUENCE [LARGE SCALE GENOMIC DNA]</scope>
    <source>
        <strain evidence="2">Kingella_eburonensis</strain>
    </source>
</reference>
<name>A0A238TE64_9NEIS</name>
<organism evidence="2 3">
    <name type="scientific">Kingella negevensis</name>
    <dbReference type="NCBI Taxonomy" id="1522312"/>
    <lineage>
        <taxon>Bacteria</taxon>
        <taxon>Pseudomonadati</taxon>
        <taxon>Pseudomonadota</taxon>
        <taxon>Betaproteobacteria</taxon>
        <taxon>Neisseriales</taxon>
        <taxon>Neisseriaceae</taxon>
        <taxon>Kingella</taxon>
    </lineage>
</organism>
<sequence length="276" mass="29725">MLAGIYNRKETREVPPIEQKDWRKWRDVGQIGYTQKDKQRDERYTYPVVQTTSGAVKTLAGLVSSPSCATGAGCAGAAYLLGTGVDDTWTGITNFGKDAQEHEDSIRIQAATAAGVPRKVAAYTDFALDMAAGAAVSKIGGAARVPQQMAKKTDNVVPPAKNYTHTTYNNGSAITDGKYVTDPIGMARHKPDASSLDKIDSKSLFKSGIDAEKLTLDAARYADKHGLWDSQGKAKIPTNDIVGYTDGKPTRIVNVYRKKPNKDGISPIHGTPGKEH</sequence>
<dbReference type="EMBL" id="FXUV02000063">
    <property type="protein sequence ID" value="SNB82119.1"/>
    <property type="molecule type" value="Genomic_DNA"/>
</dbReference>
<accession>A0A238TE64</accession>
<proteinExistence type="predicted"/>
<protein>
    <submittedName>
        <fullName evidence="2">Uncharacterized protein</fullName>
    </submittedName>
</protein>
<evidence type="ECO:0000313" key="2">
    <source>
        <dbReference type="EMBL" id="SNB82119.1"/>
    </source>
</evidence>
<dbReference type="EMBL" id="FXUV01000058">
    <property type="protein sequence ID" value="SMQ13331.1"/>
    <property type="molecule type" value="Genomic_DNA"/>
</dbReference>